<dbReference type="GO" id="GO:0006353">
    <property type="term" value="P:DNA-templated transcription termination"/>
    <property type="evidence" value="ECO:0007669"/>
    <property type="project" value="UniProtKB-UniRule"/>
</dbReference>
<dbReference type="SUPFAM" id="SSF50249">
    <property type="entry name" value="Nucleic acid-binding proteins"/>
    <property type="match status" value="1"/>
</dbReference>
<dbReference type="InterPro" id="IPR025249">
    <property type="entry name" value="TF_NusA_KH_1st"/>
</dbReference>
<dbReference type="FunFam" id="3.30.300.20:FF:000002">
    <property type="entry name" value="Transcription termination/antitermination protein NusA"/>
    <property type="match status" value="1"/>
</dbReference>
<feature type="region of interest" description="Disordered" evidence="8">
    <location>
        <begin position="446"/>
        <end position="467"/>
    </location>
</feature>
<dbReference type="NCBIfam" id="TIGR01953">
    <property type="entry name" value="NusA"/>
    <property type="match status" value="1"/>
</dbReference>
<evidence type="ECO:0000256" key="6">
    <source>
        <dbReference type="ARBA" id="ARBA00023163"/>
    </source>
</evidence>
<dbReference type="AlphaFoldDB" id="I4B7K6"/>
<keyword evidence="1 7" id="KW-0806">Transcription termination</keyword>
<dbReference type="Gene3D" id="2.40.50.140">
    <property type="entry name" value="Nucleic acid-binding proteins"/>
    <property type="match status" value="1"/>
</dbReference>
<dbReference type="PANTHER" id="PTHR22648">
    <property type="entry name" value="TRANSCRIPTION TERMINATION FACTOR NUSA"/>
    <property type="match status" value="1"/>
</dbReference>
<keyword evidence="5 7" id="KW-0805">Transcription regulation</keyword>
<dbReference type="STRING" id="869212.Turpa_2623"/>
<dbReference type="CDD" id="cd02134">
    <property type="entry name" value="KH-II_NusA_rpt1"/>
    <property type="match status" value="1"/>
</dbReference>
<dbReference type="FunFam" id="3.30.300.20:FF:000005">
    <property type="entry name" value="Transcription termination/antitermination protein NusA"/>
    <property type="match status" value="1"/>
</dbReference>
<reference evidence="10 11" key="1">
    <citation type="submission" date="2012-06" db="EMBL/GenBank/DDBJ databases">
        <title>The complete chromosome of genome of Turneriella parva DSM 21527.</title>
        <authorList>
            <consortium name="US DOE Joint Genome Institute (JGI-PGF)"/>
            <person name="Lucas S."/>
            <person name="Han J."/>
            <person name="Lapidus A."/>
            <person name="Bruce D."/>
            <person name="Goodwin L."/>
            <person name="Pitluck S."/>
            <person name="Peters L."/>
            <person name="Kyrpides N."/>
            <person name="Mavromatis K."/>
            <person name="Ivanova N."/>
            <person name="Mikhailova N."/>
            <person name="Chertkov O."/>
            <person name="Detter J.C."/>
            <person name="Tapia R."/>
            <person name="Han C."/>
            <person name="Land M."/>
            <person name="Hauser L."/>
            <person name="Markowitz V."/>
            <person name="Cheng J.-F."/>
            <person name="Hugenholtz P."/>
            <person name="Woyke T."/>
            <person name="Wu D."/>
            <person name="Gronow S."/>
            <person name="Wellnitz S."/>
            <person name="Brambilla E."/>
            <person name="Klenk H.-P."/>
            <person name="Eisen J.A."/>
        </authorList>
    </citation>
    <scope>NUCLEOTIDE SEQUENCE [LARGE SCALE GENOMIC DNA]</scope>
    <source>
        <strain evidence="11">ATCC BAA-1111 / DSM 21527 / NCTC 11395 / H</strain>
    </source>
</reference>
<dbReference type="Gene3D" id="3.30.1480.10">
    <property type="entry name" value="NusA, N-terminal domain"/>
    <property type="match status" value="1"/>
</dbReference>
<dbReference type="Gene3D" id="1.10.150.20">
    <property type="entry name" value="5' to 3' exonuclease, C-terminal subdomain"/>
    <property type="match status" value="1"/>
</dbReference>
<dbReference type="RefSeq" id="WP_014803768.1">
    <property type="nucleotide sequence ID" value="NC_018020.1"/>
</dbReference>
<dbReference type="SUPFAM" id="SSF54814">
    <property type="entry name" value="Prokaryotic type KH domain (KH-domain type II)"/>
    <property type="match status" value="2"/>
</dbReference>
<dbReference type="Proteomes" id="UP000006048">
    <property type="component" value="Chromosome"/>
</dbReference>
<dbReference type="PROSITE" id="PS50126">
    <property type="entry name" value="S1"/>
    <property type="match status" value="1"/>
</dbReference>
<dbReference type="GO" id="GO:0003700">
    <property type="term" value="F:DNA-binding transcription factor activity"/>
    <property type="evidence" value="ECO:0007669"/>
    <property type="project" value="InterPro"/>
</dbReference>
<dbReference type="InterPro" id="IPR010213">
    <property type="entry name" value="TF_NusA"/>
</dbReference>
<dbReference type="SUPFAM" id="SSF47789">
    <property type="entry name" value="C-terminal domain of RNA polymerase alpha subunit"/>
    <property type="match status" value="1"/>
</dbReference>
<dbReference type="HOGENOM" id="CLU_029242_2_1_12"/>
<keyword evidence="6 7" id="KW-0804">Transcription</keyword>
<dbReference type="CDD" id="cd22529">
    <property type="entry name" value="KH-II_NusA_rpt2"/>
    <property type="match status" value="1"/>
</dbReference>
<dbReference type="PATRIC" id="fig|869212.3.peg.2645"/>
<feature type="domain" description="S1 motif" evidence="9">
    <location>
        <begin position="145"/>
        <end position="211"/>
    </location>
</feature>
<evidence type="ECO:0000256" key="4">
    <source>
        <dbReference type="ARBA" id="ARBA00022884"/>
    </source>
</evidence>
<comment type="subcellular location">
    <subcellularLocation>
        <location evidence="7">Cytoplasm</location>
    </subcellularLocation>
</comment>
<comment type="function">
    <text evidence="7">Participates in both transcription termination and antitermination.</text>
</comment>
<dbReference type="Pfam" id="PF14520">
    <property type="entry name" value="HHH_5"/>
    <property type="match status" value="1"/>
</dbReference>
<dbReference type="GO" id="GO:0005829">
    <property type="term" value="C:cytosol"/>
    <property type="evidence" value="ECO:0007669"/>
    <property type="project" value="TreeGrafter"/>
</dbReference>
<dbReference type="GO" id="GO:0003723">
    <property type="term" value="F:RNA binding"/>
    <property type="evidence" value="ECO:0007669"/>
    <property type="project" value="UniProtKB-UniRule"/>
</dbReference>
<dbReference type="OrthoDB" id="9807233at2"/>
<comment type="subunit">
    <text evidence="7">Monomer. Binds directly to the core enzyme of the DNA-dependent RNA polymerase and to nascent RNA.</text>
</comment>
<dbReference type="Gene3D" id="3.30.300.20">
    <property type="match status" value="2"/>
</dbReference>
<keyword evidence="2 7" id="KW-0963">Cytoplasm</keyword>
<keyword evidence="11" id="KW-1185">Reference proteome</keyword>
<evidence type="ECO:0000259" key="9">
    <source>
        <dbReference type="PROSITE" id="PS50126"/>
    </source>
</evidence>
<dbReference type="InterPro" id="IPR013735">
    <property type="entry name" value="TF_NusA_N"/>
</dbReference>
<proteinExistence type="inferred from homology"/>
<organism evidence="10 11">
    <name type="scientific">Turneriella parva (strain ATCC BAA-1111 / DSM 21527 / NCTC 11395 / H)</name>
    <name type="common">Leptospira parva</name>
    <dbReference type="NCBI Taxonomy" id="869212"/>
    <lineage>
        <taxon>Bacteria</taxon>
        <taxon>Pseudomonadati</taxon>
        <taxon>Spirochaetota</taxon>
        <taxon>Spirochaetia</taxon>
        <taxon>Leptospirales</taxon>
        <taxon>Leptospiraceae</taxon>
        <taxon>Turneriella</taxon>
    </lineage>
</organism>
<name>I4B7K6_TURPD</name>
<keyword evidence="4 7" id="KW-0694">RNA-binding</keyword>
<evidence type="ECO:0000256" key="2">
    <source>
        <dbReference type="ARBA" id="ARBA00022490"/>
    </source>
</evidence>
<dbReference type="EMBL" id="CP002959">
    <property type="protein sequence ID" value="AFM13263.1"/>
    <property type="molecule type" value="Genomic_DNA"/>
</dbReference>
<evidence type="ECO:0000313" key="11">
    <source>
        <dbReference type="Proteomes" id="UP000006048"/>
    </source>
</evidence>
<dbReference type="InterPro" id="IPR003029">
    <property type="entry name" value="S1_domain"/>
</dbReference>
<dbReference type="Pfam" id="PF13184">
    <property type="entry name" value="KH_NusA_1st"/>
    <property type="match status" value="1"/>
</dbReference>
<dbReference type="InterPro" id="IPR009019">
    <property type="entry name" value="KH_sf_prok-type"/>
</dbReference>
<keyword evidence="3 7" id="KW-0889">Transcription antitermination</keyword>
<accession>I4B7K6</accession>
<dbReference type="SMART" id="SM00316">
    <property type="entry name" value="S1"/>
    <property type="match status" value="1"/>
</dbReference>
<evidence type="ECO:0000256" key="8">
    <source>
        <dbReference type="SAM" id="MobiDB-lite"/>
    </source>
</evidence>
<dbReference type="HAMAP" id="MF_00945_B">
    <property type="entry name" value="NusA_B"/>
    <property type="match status" value="1"/>
</dbReference>
<evidence type="ECO:0000256" key="7">
    <source>
        <dbReference type="HAMAP-Rule" id="MF_00945"/>
    </source>
</evidence>
<evidence type="ECO:0000313" key="10">
    <source>
        <dbReference type="EMBL" id="AFM13263.1"/>
    </source>
</evidence>
<dbReference type="KEGG" id="tpx:Turpa_2623"/>
<dbReference type="CDD" id="cd04455">
    <property type="entry name" value="S1_NusA"/>
    <property type="match status" value="1"/>
</dbReference>
<dbReference type="InterPro" id="IPR030842">
    <property type="entry name" value="TF_NusA_bacterial"/>
</dbReference>
<dbReference type="InterPro" id="IPR036555">
    <property type="entry name" value="NusA_N_sf"/>
</dbReference>
<dbReference type="Pfam" id="PF26594">
    <property type="entry name" value="KH_NusA_2nd"/>
    <property type="match status" value="1"/>
</dbReference>
<dbReference type="InterPro" id="IPR015946">
    <property type="entry name" value="KH_dom-like_a/b"/>
</dbReference>
<dbReference type="PANTHER" id="PTHR22648:SF0">
    <property type="entry name" value="TRANSCRIPTION TERMINATION_ANTITERMINATION PROTEIN NUSA"/>
    <property type="match status" value="1"/>
</dbReference>
<gene>
    <name evidence="7" type="primary">nusA</name>
    <name evidence="10" type="ordered locus">Turpa_2623</name>
</gene>
<evidence type="ECO:0000256" key="3">
    <source>
        <dbReference type="ARBA" id="ARBA00022814"/>
    </source>
</evidence>
<evidence type="ECO:0000256" key="5">
    <source>
        <dbReference type="ARBA" id="ARBA00023015"/>
    </source>
</evidence>
<comment type="similarity">
    <text evidence="7">Belongs to the NusA family.</text>
</comment>
<protein>
    <recommendedName>
        <fullName evidence="7">Transcription termination/antitermination protein NusA</fullName>
    </recommendedName>
</protein>
<dbReference type="Pfam" id="PF08529">
    <property type="entry name" value="NusA_N"/>
    <property type="match status" value="1"/>
</dbReference>
<evidence type="ECO:0000256" key="1">
    <source>
        <dbReference type="ARBA" id="ARBA00022472"/>
    </source>
</evidence>
<dbReference type="GO" id="GO:0031564">
    <property type="term" value="P:transcription antitermination"/>
    <property type="evidence" value="ECO:0007669"/>
    <property type="project" value="UniProtKB-UniRule"/>
</dbReference>
<sequence>MARAKKVVAEKRRSFFEDIQQVTADKGFDRQEILEVVEAGLIAAYKRKYRTTENVSIVMDKEKDDVYVVARRVVVDNVVLPGMQIHIDDARKVKPDVQIGEELDIVEYPLEFGRIAAQTAMQIVSQRLRQLEQNKVREAYEDKIGEIMNGYILRKRGDTVYVDLGKVEAIMPVKHQIPKERYRVEDKIKVLLHSIEQDKGGGPLRVIVSRADRMFVQKLFEKEVPEIFEKIVIIKTIGRIPGERSKVVVTSERSNVDPVGACVGVRGVRIQAIVRELGTERIDIVEYANDPREFITNALTPAQPSLVKVDPTSHEALAVVPDKDLAIAIGREGTNVKIASYVTGYKIDVKSESQFSAEMASPEARKRLDEIFEVAAPVEEVEEETGTPLTALPGLAPRIIRILQDNNIRYIEDLVSMGEEDLIQIEGMGRATAKRIMEIISENVEFEEGEEEVETTEGQELDAEPKA</sequence>
<dbReference type="InterPro" id="IPR012340">
    <property type="entry name" value="NA-bd_OB-fold"/>
</dbReference>
<dbReference type="SUPFAM" id="SSF69705">
    <property type="entry name" value="Transcription factor NusA, N-terminal domain"/>
    <property type="match status" value="1"/>
</dbReference>
<dbReference type="InterPro" id="IPR058582">
    <property type="entry name" value="KH_NusA_2nd"/>
</dbReference>